<dbReference type="PANTHER" id="PTHR42734">
    <property type="entry name" value="METAL TRANSPORT SYSTEM ATP-BINDING PROTEIN TM_0124-RELATED"/>
    <property type="match status" value="1"/>
</dbReference>
<dbReference type="RefSeq" id="WP_074648107.1">
    <property type="nucleotide sequence ID" value="NZ_FOIL01000002.1"/>
</dbReference>
<keyword evidence="6" id="KW-1185">Reference proteome</keyword>
<dbReference type="PANTHER" id="PTHR42734:SF19">
    <property type="entry name" value="IRON COMPOUNDS ABC TRANSPORTER, ATP-BINDING PROTEIN"/>
    <property type="match status" value="1"/>
</dbReference>
<keyword evidence="1" id="KW-0813">Transport</keyword>
<evidence type="ECO:0000313" key="6">
    <source>
        <dbReference type="Proteomes" id="UP000199820"/>
    </source>
</evidence>
<dbReference type="Pfam" id="PF00005">
    <property type="entry name" value="ABC_tran"/>
    <property type="match status" value="1"/>
</dbReference>
<evidence type="ECO:0000313" key="5">
    <source>
        <dbReference type="EMBL" id="SES95777.1"/>
    </source>
</evidence>
<dbReference type="InterPro" id="IPR003593">
    <property type="entry name" value="AAA+_ATPase"/>
</dbReference>
<reference evidence="5 6" key="1">
    <citation type="submission" date="2016-10" db="EMBL/GenBank/DDBJ databases">
        <authorList>
            <person name="de Groot N.N."/>
        </authorList>
    </citation>
    <scope>NUCLEOTIDE SEQUENCE [LARGE SCALE GENOMIC DNA]</scope>
    <source>
        <strain evidence="5 6">KH1P1</strain>
    </source>
</reference>
<dbReference type="PROSITE" id="PS50893">
    <property type="entry name" value="ABC_TRANSPORTER_2"/>
    <property type="match status" value="1"/>
</dbReference>
<dbReference type="GO" id="GO:0005524">
    <property type="term" value="F:ATP binding"/>
    <property type="evidence" value="ECO:0007669"/>
    <property type="project" value="UniProtKB-KW"/>
</dbReference>
<dbReference type="CDD" id="cd03214">
    <property type="entry name" value="ABC_Iron-Siderophores_B12_Hemin"/>
    <property type="match status" value="1"/>
</dbReference>
<proteinExistence type="predicted"/>
<accession>A0A1I0AN86</accession>
<keyword evidence="2" id="KW-0547">Nucleotide-binding</keyword>
<keyword evidence="3 5" id="KW-0067">ATP-binding</keyword>
<name>A0A1I0AN86_9FIRM</name>
<dbReference type="SMART" id="SM00382">
    <property type="entry name" value="AAA"/>
    <property type="match status" value="1"/>
</dbReference>
<dbReference type="OrthoDB" id="9799337at2"/>
<dbReference type="SUPFAM" id="SSF52540">
    <property type="entry name" value="P-loop containing nucleoside triphosphate hydrolases"/>
    <property type="match status" value="1"/>
</dbReference>
<dbReference type="PROSITE" id="PS00211">
    <property type="entry name" value="ABC_TRANSPORTER_1"/>
    <property type="match status" value="1"/>
</dbReference>
<evidence type="ECO:0000256" key="2">
    <source>
        <dbReference type="ARBA" id="ARBA00022741"/>
    </source>
</evidence>
<dbReference type="EMBL" id="FOIL01000002">
    <property type="protein sequence ID" value="SES95777.1"/>
    <property type="molecule type" value="Genomic_DNA"/>
</dbReference>
<dbReference type="Gene3D" id="3.40.50.300">
    <property type="entry name" value="P-loop containing nucleotide triphosphate hydrolases"/>
    <property type="match status" value="1"/>
</dbReference>
<evidence type="ECO:0000259" key="4">
    <source>
        <dbReference type="PROSITE" id="PS50893"/>
    </source>
</evidence>
<organism evidence="5 6">
    <name type="scientific">[Clostridium] aminophilum</name>
    <dbReference type="NCBI Taxonomy" id="1526"/>
    <lineage>
        <taxon>Bacteria</taxon>
        <taxon>Bacillati</taxon>
        <taxon>Bacillota</taxon>
        <taxon>Clostridia</taxon>
        <taxon>Lachnospirales</taxon>
        <taxon>Lachnospiraceae</taxon>
    </lineage>
</organism>
<dbReference type="STRING" id="1526.SAMN02910262_00714"/>
<feature type="domain" description="ABC transporter" evidence="4">
    <location>
        <begin position="3"/>
        <end position="239"/>
    </location>
</feature>
<protein>
    <submittedName>
        <fullName evidence="5">Iron complex transport system ATP-binding protein</fullName>
    </submittedName>
</protein>
<evidence type="ECO:0000256" key="3">
    <source>
        <dbReference type="ARBA" id="ARBA00022840"/>
    </source>
</evidence>
<dbReference type="AlphaFoldDB" id="A0A1I0AN86"/>
<dbReference type="GO" id="GO:0016887">
    <property type="term" value="F:ATP hydrolysis activity"/>
    <property type="evidence" value="ECO:0007669"/>
    <property type="project" value="InterPro"/>
</dbReference>
<evidence type="ECO:0000256" key="1">
    <source>
        <dbReference type="ARBA" id="ARBA00022448"/>
    </source>
</evidence>
<dbReference type="Proteomes" id="UP000199820">
    <property type="component" value="Unassembled WGS sequence"/>
</dbReference>
<sequence length="262" mass="29797">MKLEVRDGCFGYAGKLILRDINFEIGEKTIMTVLGPNGVGKTTMLKCIMGFLKWVSGENYLDGRRIASYTDREFWKKTSYVPQAKRSVFSYRCIDMVVMGLSSRQNFFEVPSKEDYEKAEHVMEMLGIADLSDKYCNALSGGELQMVMIARAIISDPELVILDEPESNLDMKNQLRVIDTIVKIKEEFGTSCLINTHFPDHALAISDTTLMLGAYNRKLLGKTKEVVTEDNIRQFFSVCSKIVSLRISSEEYQTIFPYKVAR</sequence>
<dbReference type="eggNOG" id="COG1120">
    <property type="taxonomic scope" value="Bacteria"/>
</dbReference>
<gene>
    <name evidence="5" type="ORF">SAMN04487771_100298</name>
</gene>
<dbReference type="InterPro" id="IPR050153">
    <property type="entry name" value="Metal_Ion_Import_ABC"/>
</dbReference>
<dbReference type="InterPro" id="IPR017871">
    <property type="entry name" value="ABC_transporter-like_CS"/>
</dbReference>
<dbReference type="InterPro" id="IPR003439">
    <property type="entry name" value="ABC_transporter-like_ATP-bd"/>
</dbReference>
<dbReference type="InterPro" id="IPR027417">
    <property type="entry name" value="P-loop_NTPase"/>
</dbReference>
<dbReference type="FunFam" id="3.40.50.300:FF:000134">
    <property type="entry name" value="Iron-enterobactin ABC transporter ATP-binding protein"/>
    <property type="match status" value="1"/>
</dbReference>